<evidence type="ECO:0000313" key="2">
    <source>
        <dbReference type="WBParaSite" id="Hba_08194"/>
    </source>
</evidence>
<proteinExistence type="predicted"/>
<dbReference type="Proteomes" id="UP000095283">
    <property type="component" value="Unplaced"/>
</dbReference>
<reference evidence="2" key="1">
    <citation type="submission" date="2016-11" db="UniProtKB">
        <authorList>
            <consortium name="WormBaseParasite"/>
        </authorList>
    </citation>
    <scope>IDENTIFICATION</scope>
</reference>
<sequence>MKTKTVTSEKSEPIRHPYPLKPNVLLLYCGGHLGCDVQSGAPECTIKPLICDAAVLSLCRRGTVEEY</sequence>
<keyword evidence="1" id="KW-1185">Reference proteome</keyword>
<accession>A0A1I7WSN0</accession>
<organism evidence="1 2">
    <name type="scientific">Heterorhabditis bacteriophora</name>
    <name type="common">Entomopathogenic nematode worm</name>
    <dbReference type="NCBI Taxonomy" id="37862"/>
    <lineage>
        <taxon>Eukaryota</taxon>
        <taxon>Metazoa</taxon>
        <taxon>Ecdysozoa</taxon>
        <taxon>Nematoda</taxon>
        <taxon>Chromadorea</taxon>
        <taxon>Rhabditida</taxon>
        <taxon>Rhabditina</taxon>
        <taxon>Rhabditomorpha</taxon>
        <taxon>Strongyloidea</taxon>
        <taxon>Heterorhabditidae</taxon>
        <taxon>Heterorhabditis</taxon>
    </lineage>
</organism>
<name>A0A1I7WSN0_HETBA</name>
<evidence type="ECO:0000313" key="1">
    <source>
        <dbReference type="Proteomes" id="UP000095283"/>
    </source>
</evidence>
<protein>
    <submittedName>
        <fullName evidence="2">Oxidoreductase</fullName>
    </submittedName>
</protein>
<dbReference type="WBParaSite" id="Hba_08194">
    <property type="protein sequence ID" value="Hba_08194"/>
    <property type="gene ID" value="Hba_08194"/>
</dbReference>
<dbReference type="AlphaFoldDB" id="A0A1I7WSN0"/>